<evidence type="ECO:0000313" key="6">
    <source>
        <dbReference type="Proteomes" id="UP000267029"/>
    </source>
</evidence>
<dbReference type="EMBL" id="UXSR01005226">
    <property type="protein sequence ID" value="VDD79971.1"/>
    <property type="molecule type" value="Genomic_DNA"/>
</dbReference>
<evidence type="ECO:0000256" key="2">
    <source>
        <dbReference type="ARBA" id="ARBA00023054"/>
    </source>
</evidence>
<dbReference type="PANTHER" id="PTHR22761">
    <property type="entry name" value="CHARGED MULTIVESICULAR BODY PROTEIN"/>
    <property type="match status" value="1"/>
</dbReference>
<dbReference type="Gene3D" id="6.10.140.1230">
    <property type="match status" value="1"/>
</dbReference>
<evidence type="ECO:0000256" key="4">
    <source>
        <dbReference type="SAM" id="MobiDB-lite"/>
    </source>
</evidence>
<dbReference type="GO" id="GO:0006900">
    <property type="term" value="P:vesicle budding from membrane"/>
    <property type="evidence" value="ECO:0007669"/>
    <property type="project" value="TreeGrafter"/>
</dbReference>
<feature type="region of interest" description="Disordered" evidence="4">
    <location>
        <begin position="190"/>
        <end position="209"/>
    </location>
</feature>
<keyword evidence="6" id="KW-1185">Reference proteome</keyword>
<reference evidence="5 6" key="1">
    <citation type="submission" date="2018-10" db="EMBL/GenBank/DDBJ databases">
        <authorList>
            <consortium name="Pathogen Informatics"/>
        </authorList>
    </citation>
    <scope>NUCLEOTIDE SEQUENCE [LARGE SCALE GENOMIC DNA]</scope>
</reference>
<feature type="compositionally biased region" description="Low complexity" evidence="4">
    <location>
        <begin position="197"/>
        <end position="209"/>
    </location>
</feature>
<evidence type="ECO:0000256" key="1">
    <source>
        <dbReference type="ARBA" id="ARBA00006190"/>
    </source>
</evidence>
<sequence length="224" mass="24226">MHRVFGKGSNSAKAPPPNLTDAAANIDSRIETLDKSIALKRGEVTKLQQQMKAMREGPAKNSLKRQALNKLKQMKVLENQRDMLSSQSFNMSQANFALQTVKDTQTTVKAMKTGVKEFKKETKNLKIDDVEDLQDDLLDMLELNNEFGETLGRSIIPNDIDEADLEAELDALGTDDLGSYLDADTAPSVPSADVGGASTVPSAPSAANSVSPCYLCAVPQLILS</sequence>
<comment type="similarity">
    <text evidence="1">Belongs to the SNF7 family.</text>
</comment>
<dbReference type="InterPro" id="IPR005024">
    <property type="entry name" value="Snf7_fam"/>
</dbReference>
<organism evidence="5 6">
    <name type="scientific">Mesocestoides corti</name>
    <name type="common">Flatworm</name>
    <dbReference type="NCBI Taxonomy" id="53468"/>
    <lineage>
        <taxon>Eukaryota</taxon>
        <taxon>Metazoa</taxon>
        <taxon>Spiralia</taxon>
        <taxon>Lophotrochozoa</taxon>
        <taxon>Platyhelminthes</taxon>
        <taxon>Cestoda</taxon>
        <taxon>Eucestoda</taxon>
        <taxon>Cyclophyllidea</taxon>
        <taxon>Mesocestoididae</taxon>
        <taxon>Mesocestoides</taxon>
    </lineage>
</organism>
<dbReference type="AlphaFoldDB" id="A0A0R3UFQ7"/>
<name>A0A0R3UFQ7_MESCO</name>
<proteinExistence type="inferred from homology"/>
<dbReference type="OrthoDB" id="3973241at2759"/>
<dbReference type="PANTHER" id="PTHR22761:SF12">
    <property type="entry name" value="CHARGED MULTIVESICULAR BODY PROTEIN 5"/>
    <property type="match status" value="1"/>
</dbReference>
<evidence type="ECO:0000256" key="3">
    <source>
        <dbReference type="ARBA" id="ARBA00041078"/>
    </source>
</evidence>
<protein>
    <recommendedName>
        <fullName evidence="3">Charged multivesicular body protein 5</fullName>
    </recommendedName>
</protein>
<gene>
    <name evidence="5" type="ORF">MCOS_LOCUS5974</name>
</gene>
<accession>A0A0R3UFQ7</accession>
<dbReference type="STRING" id="53468.A0A0R3UFQ7"/>
<dbReference type="GO" id="GO:0032511">
    <property type="term" value="P:late endosome to vacuole transport via multivesicular body sorting pathway"/>
    <property type="evidence" value="ECO:0007669"/>
    <property type="project" value="TreeGrafter"/>
</dbReference>
<dbReference type="GO" id="GO:0005771">
    <property type="term" value="C:multivesicular body"/>
    <property type="evidence" value="ECO:0007669"/>
    <property type="project" value="TreeGrafter"/>
</dbReference>
<evidence type="ECO:0000313" key="5">
    <source>
        <dbReference type="EMBL" id="VDD79971.1"/>
    </source>
</evidence>
<feature type="region of interest" description="Disordered" evidence="4">
    <location>
        <begin position="1"/>
        <end position="23"/>
    </location>
</feature>
<dbReference type="Proteomes" id="UP000267029">
    <property type="component" value="Unassembled WGS sequence"/>
</dbReference>
<dbReference type="Pfam" id="PF03357">
    <property type="entry name" value="Snf7"/>
    <property type="match status" value="1"/>
</dbReference>
<keyword evidence="2" id="KW-0175">Coiled coil</keyword>